<accession>A0ACB9Q6A5</accession>
<sequence>MPRKIDISPMPIVNNVDEGLITVLSIDGGGIRGVIPGTILAYIEAKLQELDGKDARLVDYFDYVAGTSTGAIVAALLATPFDNGRPRAAKEINKFYREEGAKIFSEEAMHKPERVEPVERPSFLGNVFEQSKAFVFNTWGWVKIKSFQPMYENSPLRRVIQENVGDFLLAHTLTNVVIPTYDMMNLLPRIYTTQKAKKMNSRTKLGDVVLGSTAAPYYFSPHRFTADREKHLLVDGGVAANNPTLVAMCEAARMTENHSIIKSPNYNKKFLVLSLGTGSAKRNIFDIQFGGLLEWMIPKNGPPYFLDLLMKASDDMVDNYMASVLGNQDNFLRIQAYELDIEKVKLDDASKDNIDGLQRIAENLLRKPFSRVNPETGFQTRSATTTNGQEIDKFVGRLVAEKRRRNRYSRPQRFSVA</sequence>
<comment type="caution">
    <text evidence="1">The sequence shown here is derived from an EMBL/GenBank/DDBJ whole genome shotgun (WGS) entry which is preliminary data.</text>
</comment>
<organism evidence="1 2">
    <name type="scientific">Bauhinia variegata</name>
    <name type="common">Purple orchid tree</name>
    <name type="synonym">Phanera variegata</name>
    <dbReference type="NCBI Taxonomy" id="167791"/>
    <lineage>
        <taxon>Eukaryota</taxon>
        <taxon>Viridiplantae</taxon>
        <taxon>Streptophyta</taxon>
        <taxon>Embryophyta</taxon>
        <taxon>Tracheophyta</taxon>
        <taxon>Spermatophyta</taxon>
        <taxon>Magnoliopsida</taxon>
        <taxon>eudicotyledons</taxon>
        <taxon>Gunneridae</taxon>
        <taxon>Pentapetalae</taxon>
        <taxon>rosids</taxon>
        <taxon>fabids</taxon>
        <taxon>Fabales</taxon>
        <taxon>Fabaceae</taxon>
        <taxon>Cercidoideae</taxon>
        <taxon>Cercideae</taxon>
        <taxon>Bauhiniinae</taxon>
        <taxon>Bauhinia</taxon>
    </lineage>
</organism>
<evidence type="ECO:0000313" key="2">
    <source>
        <dbReference type="Proteomes" id="UP000828941"/>
    </source>
</evidence>
<gene>
    <name evidence="1" type="ORF">L6164_000333</name>
</gene>
<reference evidence="1 2" key="1">
    <citation type="journal article" date="2022" name="DNA Res.">
        <title>Chromosomal-level genome assembly of the orchid tree Bauhinia variegata (Leguminosae; Cercidoideae) supports the allotetraploid origin hypothesis of Bauhinia.</title>
        <authorList>
            <person name="Zhong Y."/>
            <person name="Chen Y."/>
            <person name="Zheng D."/>
            <person name="Pang J."/>
            <person name="Liu Y."/>
            <person name="Luo S."/>
            <person name="Meng S."/>
            <person name="Qian L."/>
            <person name="Wei D."/>
            <person name="Dai S."/>
            <person name="Zhou R."/>
        </authorList>
    </citation>
    <scope>NUCLEOTIDE SEQUENCE [LARGE SCALE GENOMIC DNA]</scope>
    <source>
        <strain evidence="1">BV-YZ2020</strain>
    </source>
</reference>
<dbReference type="EMBL" id="CM039426">
    <property type="protein sequence ID" value="KAI4356301.1"/>
    <property type="molecule type" value="Genomic_DNA"/>
</dbReference>
<evidence type="ECO:0000313" key="1">
    <source>
        <dbReference type="EMBL" id="KAI4356301.1"/>
    </source>
</evidence>
<dbReference type="Proteomes" id="UP000828941">
    <property type="component" value="Chromosome 1"/>
</dbReference>
<protein>
    <submittedName>
        <fullName evidence="1">Uncharacterized protein</fullName>
    </submittedName>
</protein>
<name>A0ACB9Q6A5_BAUVA</name>
<proteinExistence type="predicted"/>
<keyword evidence="2" id="KW-1185">Reference proteome</keyword>